<feature type="region of interest" description="Disordered" evidence="1">
    <location>
        <begin position="123"/>
        <end position="206"/>
    </location>
</feature>
<organism evidence="2 3">
    <name type="scientific">Polyporus arcularius HHB13444</name>
    <dbReference type="NCBI Taxonomy" id="1314778"/>
    <lineage>
        <taxon>Eukaryota</taxon>
        <taxon>Fungi</taxon>
        <taxon>Dikarya</taxon>
        <taxon>Basidiomycota</taxon>
        <taxon>Agaricomycotina</taxon>
        <taxon>Agaricomycetes</taxon>
        <taxon>Polyporales</taxon>
        <taxon>Polyporaceae</taxon>
        <taxon>Polyporus</taxon>
    </lineage>
</organism>
<evidence type="ECO:0000256" key="1">
    <source>
        <dbReference type="SAM" id="MobiDB-lite"/>
    </source>
</evidence>
<evidence type="ECO:0000313" key="3">
    <source>
        <dbReference type="Proteomes" id="UP000308197"/>
    </source>
</evidence>
<gene>
    <name evidence="2" type="ORF">K466DRAFT_240020</name>
</gene>
<dbReference type="InParanoid" id="A0A5C3P429"/>
<name>A0A5C3P429_9APHY</name>
<evidence type="ECO:0000313" key="2">
    <source>
        <dbReference type="EMBL" id="TFK83972.1"/>
    </source>
</evidence>
<dbReference type="AlphaFoldDB" id="A0A5C3P429"/>
<keyword evidence="3" id="KW-1185">Reference proteome</keyword>
<proteinExistence type="predicted"/>
<reference evidence="2 3" key="1">
    <citation type="journal article" date="2019" name="Nat. Ecol. Evol.">
        <title>Megaphylogeny resolves global patterns of mushroom evolution.</title>
        <authorList>
            <person name="Varga T."/>
            <person name="Krizsan K."/>
            <person name="Foldi C."/>
            <person name="Dima B."/>
            <person name="Sanchez-Garcia M."/>
            <person name="Sanchez-Ramirez S."/>
            <person name="Szollosi G.J."/>
            <person name="Szarkandi J.G."/>
            <person name="Papp V."/>
            <person name="Albert L."/>
            <person name="Andreopoulos W."/>
            <person name="Angelini C."/>
            <person name="Antonin V."/>
            <person name="Barry K.W."/>
            <person name="Bougher N.L."/>
            <person name="Buchanan P."/>
            <person name="Buyck B."/>
            <person name="Bense V."/>
            <person name="Catcheside P."/>
            <person name="Chovatia M."/>
            <person name="Cooper J."/>
            <person name="Damon W."/>
            <person name="Desjardin D."/>
            <person name="Finy P."/>
            <person name="Geml J."/>
            <person name="Haridas S."/>
            <person name="Hughes K."/>
            <person name="Justo A."/>
            <person name="Karasinski D."/>
            <person name="Kautmanova I."/>
            <person name="Kiss B."/>
            <person name="Kocsube S."/>
            <person name="Kotiranta H."/>
            <person name="LaButti K.M."/>
            <person name="Lechner B.E."/>
            <person name="Liimatainen K."/>
            <person name="Lipzen A."/>
            <person name="Lukacs Z."/>
            <person name="Mihaltcheva S."/>
            <person name="Morgado L.N."/>
            <person name="Niskanen T."/>
            <person name="Noordeloos M.E."/>
            <person name="Ohm R.A."/>
            <person name="Ortiz-Santana B."/>
            <person name="Ovrebo C."/>
            <person name="Racz N."/>
            <person name="Riley R."/>
            <person name="Savchenko A."/>
            <person name="Shiryaev A."/>
            <person name="Soop K."/>
            <person name="Spirin V."/>
            <person name="Szebenyi C."/>
            <person name="Tomsovsky M."/>
            <person name="Tulloss R.E."/>
            <person name="Uehling J."/>
            <person name="Grigoriev I.V."/>
            <person name="Vagvolgyi C."/>
            <person name="Papp T."/>
            <person name="Martin F.M."/>
            <person name="Miettinen O."/>
            <person name="Hibbett D.S."/>
            <person name="Nagy L.G."/>
        </authorList>
    </citation>
    <scope>NUCLEOTIDE SEQUENCE [LARGE SCALE GENOMIC DNA]</scope>
    <source>
        <strain evidence="2 3">HHB13444</strain>
    </source>
</reference>
<dbReference type="Proteomes" id="UP000308197">
    <property type="component" value="Unassembled WGS sequence"/>
</dbReference>
<dbReference type="EMBL" id="ML211350">
    <property type="protein sequence ID" value="TFK83972.1"/>
    <property type="molecule type" value="Genomic_DNA"/>
</dbReference>
<feature type="compositionally biased region" description="Low complexity" evidence="1">
    <location>
        <begin position="159"/>
        <end position="168"/>
    </location>
</feature>
<sequence>MQMQTGDAGGRVVQGPPGVPSCNILASCSNEVRSTERMLAHGAHGLIALQRGALGAAQKLSRRHNLVALAWRRCHLKQPVQLRTTSVFLRNLAVAREPQCCPLPRNTCLSSEQIFHPVDCDETARVERDGRSSPSQPYTGRRDRAAGSIRKTGTSCIRTSTAEATATTETDDSENGDIERFSASRPGPNDENAEPEGEEASATPVW</sequence>
<accession>A0A5C3P429</accession>
<protein>
    <submittedName>
        <fullName evidence="2">Uncharacterized protein</fullName>
    </submittedName>
</protein>